<sequence length="269" mass="28004">MLTHPGPADPQRVQDVACRAHPLQLRLPPGVALDRAVAETVEAAGFDAAWLWLQDLACTRLSYVIPAPPPGAGRVAFYSDTHVLGPGARIVAAGLHLGQGPQGAMLHCHGLWTDAGGALRMGHLRAEDSLLAQEAVVTGWGLDGAAFRQQPDAETGFDLFAPDARPSRHAGGLPARLVRLRPHQDLGDSIRRLAGPQTRHVAGLGSLIGTSFADAPGLPGPATEILILGRDGQDLRIASVGIEGRVGQGLLAPANLVCITAELLLIDGA</sequence>
<dbReference type="SUPFAM" id="SSF117856">
    <property type="entry name" value="AF0104/ALDC/Ptd012-like"/>
    <property type="match status" value="1"/>
</dbReference>
<comment type="caution">
    <text evidence="1">The sequence shown here is derived from an EMBL/GenBank/DDBJ whole genome shotgun (WGS) entry which is preliminary data.</text>
</comment>
<name>A0A4U0R7U3_9RHOB</name>
<evidence type="ECO:0000313" key="1">
    <source>
        <dbReference type="EMBL" id="TJZ90846.1"/>
    </source>
</evidence>
<dbReference type="AlphaFoldDB" id="A0A4U0R7U3"/>
<protein>
    <submittedName>
        <fullName evidence="1">DUF296 domain-containing protein</fullName>
    </submittedName>
</protein>
<dbReference type="Gene3D" id="3.30.1330.80">
    <property type="entry name" value="Hypothetical protein, similar to alpha- acetolactate decarboxylase, domain 2"/>
    <property type="match status" value="1"/>
</dbReference>
<proteinExistence type="predicted"/>
<dbReference type="OrthoDB" id="8720942at2"/>
<organism evidence="1 2">
    <name type="scientific">Paracoccus gahaiensis</name>
    <dbReference type="NCBI Taxonomy" id="1706839"/>
    <lineage>
        <taxon>Bacteria</taxon>
        <taxon>Pseudomonadati</taxon>
        <taxon>Pseudomonadota</taxon>
        <taxon>Alphaproteobacteria</taxon>
        <taxon>Rhodobacterales</taxon>
        <taxon>Paracoccaceae</taxon>
        <taxon>Paracoccus</taxon>
    </lineage>
</organism>
<dbReference type="RefSeq" id="WP_136886559.1">
    <property type="nucleotide sequence ID" value="NZ_SUNI01000013.1"/>
</dbReference>
<dbReference type="EMBL" id="SUNI01000013">
    <property type="protein sequence ID" value="TJZ90846.1"/>
    <property type="molecule type" value="Genomic_DNA"/>
</dbReference>
<reference evidence="1 2" key="1">
    <citation type="submission" date="2019-04" db="EMBL/GenBank/DDBJ databases">
        <authorList>
            <person name="Li J."/>
        </authorList>
    </citation>
    <scope>NUCLEOTIDE SEQUENCE [LARGE SCALE GENOMIC DNA]</scope>
    <source>
        <strain evidence="1 2">KCTC 42687</strain>
    </source>
</reference>
<dbReference type="Proteomes" id="UP000309747">
    <property type="component" value="Unassembled WGS sequence"/>
</dbReference>
<accession>A0A4U0R7U3</accession>
<evidence type="ECO:0000313" key="2">
    <source>
        <dbReference type="Proteomes" id="UP000309747"/>
    </source>
</evidence>
<gene>
    <name evidence="1" type="ORF">FA743_13120</name>
</gene>
<keyword evidence="2" id="KW-1185">Reference proteome</keyword>